<reference evidence="1" key="1">
    <citation type="submission" date="2016-01" db="EMBL/GenBank/DDBJ databases">
        <authorList>
            <person name="Mcilroy J.S."/>
            <person name="Karst M S."/>
            <person name="Albertsen M."/>
        </authorList>
    </citation>
    <scope>NUCLEOTIDE SEQUENCE</scope>
    <source>
        <strain evidence="1">Cfx-K</strain>
    </source>
</reference>
<gene>
    <name evidence="1" type="ORF">CFX0092_B0061</name>
</gene>
<dbReference type="Proteomes" id="UP000215027">
    <property type="component" value="Chromosome II"/>
</dbReference>
<accession>A0A160T8S8</accession>
<dbReference type="KEGG" id="pbf:CFX0092_B0061"/>
<dbReference type="AlphaFoldDB" id="A0A160T8S8"/>
<organism evidence="1 2">
    <name type="scientific">Candidatus Promineifilum breve</name>
    <dbReference type="NCBI Taxonomy" id="1806508"/>
    <lineage>
        <taxon>Bacteria</taxon>
        <taxon>Bacillati</taxon>
        <taxon>Chloroflexota</taxon>
        <taxon>Ardenticatenia</taxon>
        <taxon>Candidatus Promineifilales</taxon>
        <taxon>Candidatus Promineifilaceae</taxon>
        <taxon>Candidatus Promineifilum</taxon>
    </lineage>
</organism>
<protein>
    <submittedName>
        <fullName evidence="1">Uncharacterized protein</fullName>
    </submittedName>
</protein>
<evidence type="ECO:0000313" key="2">
    <source>
        <dbReference type="Proteomes" id="UP000215027"/>
    </source>
</evidence>
<name>A0A160T8S8_9CHLR</name>
<evidence type="ECO:0000313" key="1">
    <source>
        <dbReference type="EMBL" id="CUS05595.1"/>
    </source>
</evidence>
<keyword evidence="2" id="KW-1185">Reference proteome</keyword>
<dbReference type="EMBL" id="LN890656">
    <property type="protein sequence ID" value="CUS05595.1"/>
    <property type="molecule type" value="Genomic_DNA"/>
</dbReference>
<sequence length="276" mass="30711">MGAVRFGGRLEVRMDEELWFEEEIFPAAMTAADVAKGIQRLDPQQLAEATGRPELESLTKGQRDSYAERFAAGLKGRVLAYEPLARRVVPGQAALPGAEFARGALYQIRLGMQYKLLDSYVQAGCRFRKIWCRAYLGTNCPSAPRVLDMAPDHIYEGERRTVRVEAKPALKWNDVEASLGSAATDIQIGVISPATVAFELPDPHWEMTERQHEIRGRYHFWLLIDVPDDCDPTGVWLTVLGEGDVYAPKVVAPLGPKQRARVSLPPRTLADVLVRG</sequence>
<proteinExistence type="predicted"/>